<evidence type="ECO:0000256" key="6">
    <source>
        <dbReference type="ARBA" id="ARBA00023212"/>
    </source>
</evidence>
<proteinExistence type="evidence at transcript level"/>
<dbReference type="GO" id="GO:0008017">
    <property type="term" value="F:microtubule binding"/>
    <property type="evidence" value="ECO:0007669"/>
    <property type="project" value="InterPro"/>
</dbReference>
<organism evidence="9">
    <name type="scientific">Ixodes ricinus</name>
    <name type="common">Common tick</name>
    <name type="synonym">Acarus ricinus</name>
    <dbReference type="NCBI Taxonomy" id="34613"/>
    <lineage>
        <taxon>Eukaryota</taxon>
        <taxon>Metazoa</taxon>
        <taxon>Ecdysozoa</taxon>
        <taxon>Arthropoda</taxon>
        <taxon>Chelicerata</taxon>
        <taxon>Arachnida</taxon>
        <taxon>Acari</taxon>
        <taxon>Parasitiformes</taxon>
        <taxon>Ixodida</taxon>
        <taxon>Ixodoidea</taxon>
        <taxon>Ixodidae</taxon>
        <taxon>Ixodinae</taxon>
        <taxon>Ixodes</taxon>
    </lineage>
</organism>
<dbReference type="Pfam" id="PF00225">
    <property type="entry name" value="Kinesin"/>
    <property type="match status" value="1"/>
</dbReference>
<protein>
    <submittedName>
        <fullName evidence="9">Putative microtubule-based movement</fullName>
    </submittedName>
</protein>
<accession>V5IGA4</accession>
<evidence type="ECO:0000256" key="3">
    <source>
        <dbReference type="ARBA" id="ARBA00022741"/>
    </source>
</evidence>
<dbReference type="EMBL" id="GANP01007032">
    <property type="protein sequence ID" value="JAB77436.1"/>
    <property type="molecule type" value="mRNA"/>
</dbReference>
<evidence type="ECO:0000313" key="9">
    <source>
        <dbReference type="EMBL" id="JAB77436.1"/>
    </source>
</evidence>
<keyword evidence="5 7" id="KW-0505">Motor protein</keyword>
<dbReference type="CDD" id="cd01366">
    <property type="entry name" value="KISc_C_terminal"/>
    <property type="match status" value="1"/>
</dbReference>
<keyword evidence="3 7" id="KW-0547">Nucleotide-binding</keyword>
<keyword evidence="6" id="KW-0963">Cytoplasm</keyword>
<dbReference type="GO" id="GO:0007018">
    <property type="term" value="P:microtubule-based movement"/>
    <property type="evidence" value="ECO:0007669"/>
    <property type="project" value="InterPro"/>
</dbReference>
<dbReference type="GO" id="GO:0005524">
    <property type="term" value="F:ATP binding"/>
    <property type="evidence" value="ECO:0007669"/>
    <property type="project" value="UniProtKB-UniRule"/>
</dbReference>
<keyword evidence="2" id="KW-0493">Microtubule</keyword>
<evidence type="ECO:0000256" key="4">
    <source>
        <dbReference type="ARBA" id="ARBA00022840"/>
    </source>
</evidence>
<dbReference type="InterPro" id="IPR001752">
    <property type="entry name" value="Kinesin_motor_dom"/>
</dbReference>
<keyword evidence="4 7" id="KW-0067">ATP-binding</keyword>
<reference evidence="9" key="1">
    <citation type="journal article" date="2015" name="Sci. Rep.">
        <title>Tissue- and time-dependent transcription in Ixodes ricinus salivary glands and midguts when blood feeding on the vertebrate host.</title>
        <authorList>
            <person name="Kotsyfakis M."/>
            <person name="Schwarz A."/>
            <person name="Erhart J."/>
            <person name="Ribeiro J.M."/>
        </authorList>
    </citation>
    <scope>NUCLEOTIDE SEQUENCE</scope>
    <source>
        <tissue evidence="9">Salivary gland and midgut</tissue>
    </source>
</reference>
<dbReference type="Gene3D" id="3.40.850.10">
    <property type="entry name" value="Kinesin motor domain"/>
    <property type="match status" value="1"/>
</dbReference>
<feature type="domain" description="Kinesin motor" evidence="8">
    <location>
        <begin position="2"/>
        <end position="337"/>
    </location>
</feature>
<dbReference type="GO" id="GO:0005874">
    <property type="term" value="C:microtubule"/>
    <property type="evidence" value="ECO:0007669"/>
    <property type="project" value="UniProtKB-KW"/>
</dbReference>
<feature type="binding site" evidence="7">
    <location>
        <begin position="85"/>
        <end position="92"/>
    </location>
    <ligand>
        <name>ATP</name>
        <dbReference type="ChEBI" id="CHEBI:30616"/>
    </ligand>
</feature>
<keyword evidence="6" id="KW-0206">Cytoskeleton</keyword>
<evidence type="ECO:0000256" key="1">
    <source>
        <dbReference type="ARBA" id="ARBA00004245"/>
    </source>
</evidence>
<dbReference type="InterPro" id="IPR027417">
    <property type="entry name" value="P-loop_NTPase"/>
</dbReference>
<dbReference type="AlphaFoldDB" id="V5IGA4"/>
<evidence type="ECO:0000259" key="8">
    <source>
        <dbReference type="PROSITE" id="PS50067"/>
    </source>
</evidence>
<evidence type="ECO:0000256" key="2">
    <source>
        <dbReference type="ARBA" id="ARBA00022701"/>
    </source>
</evidence>
<evidence type="ECO:0000256" key="7">
    <source>
        <dbReference type="PROSITE-ProRule" id="PRU00283"/>
    </source>
</evidence>
<dbReference type="InterPro" id="IPR027640">
    <property type="entry name" value="Kinesin-like_fam"/>
</dbReference>
<dbReference type="SMART" id="SM00129">
    <property type="entry name" value="KISc"/>
    <property type="match status" value="1"/>
</dbReference>
<dbReference type="PROSITE" id="PS50067">
    <property type="entry name" value="KINESIN_MOTOR_2"/>
    <property type="match status" value="1"/>
</dbReference>
<dbReference type="SUPFAM" id="SSF52540">
    <property type="entry name" value="P-loop containing nucleoside triphosphate hydrolases"/>
    <property type="match status" value="1"/>
</dbReference>
<dbReference type="PANTHER" id="PTHR47972:SF45">
    <property type="entry name" value="PROTEIN CLARET SEGREGATIONAL"/>
    <property type="match status" value="1"/>
</dbReference>
<dbReference type="PRINTS" id="PR00380">
    <property type="entry name" value="KINESINHEAVY"/>
</dbReference>
<feature type="non-terminal residue" evidence="9">
    <location>
        <position position="1"/>
    </location>
</feature>
<dbReference type="PANTHER" id="PTHR47972">
    <property type="entry name" value="KINESIN-LIKE PROTEIN KLP-3"/>
    <property type="match status" value="1"/>
</dbReference>
<dbReference type="FunFam" id="3.40.850.10:FF:000113">
    <property type="entry name" value="Kinesin-like protein"/>
    <property type="match status" value="1"/>
</dbReference>
<dbReference type="InterPro" id="IPR036961">
    <property type="entry name" value="Kinesin_motor_dom_sf"/>
</dbReference>
<evidence type="ECO:0000256" key="5">
    <source>
        <dbReference type="ARBA" id="ARBA00023175"/>
    </source>
</evidence>
<name>V5IGA4_IXORI</name>
<comment type="similarity">
    <text evidence="7">Belongs to the TRAFAC class myosin-kinesin ATPase superfamily. Kinesin family.</text>
</comment>
<sequence>GNIRVFCRVRPMLPSEEREGERPSHITFPDEKTVELVKPDTEKVMAFPFDRVFPGSATQAEVYEEVAHVVQSALDGYNVCIFAYGQTGSGKTFTMEGPPDLDLGSPNDSQLGLIPRALQQVFMSAQELQNTHHWEFTMVASYLEIYNENVRDLLSTRPRSKQTVCQIKQEKDGSMMVTNATKTTVTSPEQIYELLRRARKHRAVGATQCNEHSSRSHSVFQLRITGTNRRTGVGSRGLLNLVDLCGSERLDESKVEGARLRETQHINRSLSNLGNVILALSQKAEHVPYRNSKLTFLLMDSLGGNSKTLMLLNVSPREKNLAETINSLRFATTVNQCDIGTAHRTLQASSQY</sequence>
<dbReference type="GO" id="GO:0003777">
    <property type="term" value="F:microtubule motor activity"/>
    <property type="evidence" value="ECO:0007669"/>
    <property type="project" value="InterPro"/>
</dbReference>
<comment type="subcellular location">
    <subcellularLocation>
        <location evidence="1">Cytoplasm</location>
        <location evidence="1">Cytoskeleton</location>
    </subcellularLocation>
</comment>